<dbReference type="InterPro" id="IPR051011">
    <property type="entry name" value="Metal_resp_trans_reg"/>
</dbReference>
<reference evidence="5 6" key="1">
    <citation type="journal article" date="2019" name="ISME J.">
        <title>Isolation and characterization of a thermophilic sulfur- and iron-reducing thaumarchaeote from a terrestrial acidic hot spring.</title>
        <authorList>
            <person name="Kato S."/>
            <person name="Itoh T."/>
            <person name="Yuki M."/>
            <person name="Nagamori M."/>
            <person name="Ohnishi M."/>
            <person name="Uematsu K."/>
            <person name="Suzuki K."/>
            <person name="Takashina T."/>
            <person name="Ohkuma M."/>
        </authorList>
    </citation>
    <scope>NUCLEOTIDE SEQUENCE [LARGE SCALE GENOMIC DNA]</scope>
    <source>
        <strain evidence="5 6">NAS-02</strain>
    </source>
</reference>
<dbReference type="OrthoDB" id="57427at2157"/>
<evidence type="ECO:0000256" key="3">
    <source>
        <dbReference type="ARBA" id="ARBA00023163"/>
    </source>
</evidence>
<evidence type="ECO:0000256" key="2">
    <source>
        <dbReference type="ARBA" id="ARBA00023125"/>
    </source>
</evidence>
<dbReference type="NCBIfam" id="NF033788">
    <property type="entry name" value="HTH_metalloreg"/>
    <property type="match status" value="1"/>
</dbReference>
<dbReference type="InterPro" id="IPR036388">
    <property type="entry name" value="WH-like_DNA-bd_sf"/>
</dbReference>
<organism evidence="5 6">
    <name type="scientific">Conexivisphaera calida</name>
    <dbReference type="NCBI Taxonomy" id="1874277"/>
    <lineage>
        <taxon>Archaea</taxon>
        <taxon>Nitrososphaerota</taxon>
        <taxon>Conexivisphaeria</taxon>
        <taxon>Conexivisphaerales</taxon>
        <taxon>Conexivisphaeraceae</taxon>
        <taxon>Conexivisphaera</taxon>
    </lineage>
</organism>
<keyword evidence="6" id="KW-1185">Reference proteome</keyword>
<dbReference type="PRINTS" id="PR00778">
    <property type="entry name" value="HTHARSR"/>
</dbReference>
<dbReference type="GeneID" id="55585257"/>
<proteinExistence type="predicted"/>
<dbReference type="InterPro" id="IPR036390">
    <property type="entry name" value="WH_DNA-bd_sf"/>
</dbReference>
<dbReference type="InterPro" id="IPR011991">
    <property type="entry name" value="ArsR-like_HTH"/>
</dbReference>
<name>A0A4V0P1T4_9ARCH</name>
<dbReference type="SUPFAM" id="SSF46785">
    <property type="entry name" value="Winged helix' DNA-binding domain"/>
    <property type="match status" value="1"/>
</dbReference>
<evidence type="ECO:0000256" key="1">
    <source>
        <dbReference type="ARBA" id="ARBA00023015"/>
    </source>
</evidence>
<evidence type="ECO:0000313" key="5">
    <source>
        <dbReference type="EMBL" id="BBE42830.1"/>
    </source>
</evidence>
<dbReference type="KEGG" id="ccai:NAS2_1445"/>
<gene>
    <name evidence="5" type="ORF">NAS2_1445</name>
</gene>
<dbReference type="Gene3D" id="1.10.10.10">
    <property type="entry name" value="Winged helix-like DNA-binding domain superfamily/Winged helix DNA-binding domain"/>
    <property type="match status" value="1"/>
</dbReference>
<dbReference type="PROSITE" id="PS50987">
    <property type="entry name" value="HTH_ARSR_2"/>
    <property type="match status" value="1"/>
</dbReference>
<keyword evidence="2" id="KW-0238">DNA-binding</keyword>
<keyword evidence="3" id="KW-0804">Transcription</keyword>
<dbReference type="GO" id="GO:0003700">
    <property type="term" value="F:DNA-binding transcription factor activity"/>
    <property type="evidence" value="ECO:0007669"/>
    <property type="project" value="InterPro"/>
</dbReference>
<protein>
    <recommendedName>
        <fullName evidence="4">HTH arsR-type domain-containing protein</fullName>
    </recommendedName>
</protein>
<dbReference type="CDD" id="cd00090">
    <property type="entry name" value="HTH_ARSR"/>
    <property type="match status" value="1"/>
</dbReference>
<dbReference type="PANTHER" id="PTHR43132">
    <property type="entry name" value="ARSENICAL RESISTANCE OPERON REPRESSOR ARSR-RELATED"/>
    <property type="match status" value="1"/>
</dbReference>
<dbReference type="SMART" id="SM00418">
    <property type="entry name" value="HTH_ARSR"/>
    <property type="match status" value="1"/>
</dbReference>
<dbReference type="InterPro" id="IPR001845">
    <property type="entry name" value="HTH_ArsR_DNA-bd_dom"/>
</dbReference>
<feature type="domain" description="HTH arsR-type" evidence="4">
    <location>
        <begin position="37"/>
        <end position="130"/>
    </location>
</feature>
<dbReference type="GO" id="GO:0003677">
    <property type="term" value="F:DNA binding"/>
    <property type="evidence" value="ECO:0007669"/>
    <property type="project" value="UniProtKB-KW"/>
</dbReference>
<dbReference type="RefSeq" id="WP_174449025.1">
    <property type="nucleotide sequence ID" value="NZ_AP018732.1"/>
</dbReference>
<dbReference type="Pfam" id="PF01022">
    <property type="entry name" value="HTH_5"/>
    <property type="match status" value="1"/>
</dbReference>
<sequence>MVDSNVSVVRFSECGLAEKGKEEEYLKKLLDDVASVIDQDKMAMVSRVMRALADPTRVRIVAMAKARRKLYECEIVGAFGLAQPTASYHLRLLSDAGVLAKRREGKMIAYVPSDGLGWAIAEQVLETAKR</sequence>
<dbReference type="Proteomes" id="UP000509448">
    <property type="component" value="Chromosome"/>
</dbReference>
<dbReference type="PANTHER" id="PTHR43132:SF2">
    <property type="entry name" value="ARSENICAL RESISTANCE OPERON REPRESSOR ARSR-RELATED"/>
    <property type="match status" value="1"/>
</dbReference>
<evidence type="ECO:0000259" key="4">
    <source>
        <dbReference type="PROSITE" id="PS50987"/>
    </source>
</evidence>
<accession>A0A4V0P1T4</accession>
<keyword evidence="1" id="KW-0805">Transcription regulation</keyword>
<evidence type="ECO:0000313" key="6">
    <source>
        <dbReference type="Proteomes" id="UP000509448"/>
    </source>
</evidence>
<dbReference type="AlphaFoldDB" id="A0A4V0P1T4"/>
<dbReference type="EMBL" id="AP018732">
    <property type="protein sequence ID" value="BBE42830.1"/>
    <property type="molecule type" value="Genomic_DNA"/>
</dbReference>